<evidence type="ECO:0000313" key="4">
    <source>
        <dbReference type="Proteomes" id="UP000679129"/>
    </source>
</evidence>
<sequence length="71" mass="8150">MTKVPRLIDTFTPNHYKLTLDLTRAEEKEFSGTVIISGESTSEEISLHAKDLTIQSTNNRQPTSRRFSRRV</sequence>
<evidence type="ECO:0000313" key="3">
    <source>
        <dbReference type="EMBL" id="QWQ31946.1"/>
    </source>
</evidence>
<organism evidence="3 4">
    <name type="scientific">Candidatus Minimicrobia naudis</name>
    <dbReference type="NCBI Taxonomy" id="2841263"/>
    <lineage>
        <taxon>Bacteria</taxon>
        <taxon>Candidatus Saccharimonadota</taxon>
        <taxon>Candidatus Saccharimonadota incertae sedis</taxon>
        <taxon>Candidatus Minimicrobia</taxon>
    </lineage>
</organism>
<reference evidence="3" key="1">
    <citation type="submission" date="2021-06" db="EMBL/GenBank/DDBJ databases">
        <title>An adapted protocol for Saccharibacteria cultivation: two new species join this phylum of Candidate Phyla Radiations.</title>
        <authorList>
            <person name="Ibrahim A."/>
            <person name="Maatouk M."/>
            <person name="Zgheib R."/>
            <person name="Haddad G."/>
            <person name="Bou Khalil J."/>
            <person name="Raoult D."/>
            <person name="Bittar F."/>
        </authorList>
    </citation>
    <scope>NUCLEOTIDE SEQUENCE</scope>
    <source>
        <strain evidence="3">IHU1</strain>
    </source>
</reference>
<feature type="domain" description="Aminopeptidase N-like N-terminal" evidence="2">
    <location>
        <begin position="13"/>
        <end position="63"/>
    </location>
</feature>
<dbReference type="InterPro" id="IPR042097">
    <property type="entry name" value="Aminopeptidase_N-like_N_sf"/>
</dbReference>
<accession>A0A8F1SBH8</accession>
<dbReference type="Pfam" id="PF17900">
    <property type="entry name" value="Peptidase_M1_N"/>
    <property type="match status" value="1"/>
</dbReference>
<feature type="region of interest" description="Disordered" evidence="1">
    <location>
        <begin position="48"/>
        <end position="71"/>
    </location>
</feature>
<dbReference type="Proteomes" id="UP000679129">
    <property type="component" value="Chromosome"/>
</dbReference>
<dbReference type="Gene3D" id="2.60.40.1730">
    <property type="entry name" value="tricorn interacting facor f3 domain"/>
    <property type="match status" value="1"/>
</dbReference>
<protein>
    <recommendedName>
        <fullName evidence="2">Aminopeptidase N-like N-terminal domain-containing protein</fullName>
    </recommendedName>
</protein>
<dbReference type="KEGG" id="mnd:KOY48_03460"/>
<proteinExistence type="predicted"/>
<dbReference type="SUPFAM" id="SSF63737">
    <property type="entry name" value="Leukotriene A4 hydrolase N-terminal domain"/>
    <property type="match status" value="1"/>
</dbReference>
<evidence type="ECO:0000259" key="2">
    <source>
        <dbReference type="Pfam" id="PF17900"/>
    </source>
</evidence>
<keyword evidence="4" id="KW-1185">Reference proteome</keyword>
<gene>
    <name evidence="3" type="ORF">KOY48_03460</name>
</gene>
<dbReference type="EMBL" id="CP076460">
    <property type="protein sequence ID" value="QWQ31946.1"/>
    <property type="molecule type" value="Genomic_DNA"/>
</dbReference>
<evidence type="ECO:0000256" key="1">
    <source>
        <dbReference type="SAM" id="MobiDB-lite"/>
    </source>
</evidence>
<dbReference type="AlphaFoldDB" id="A0A8F1SBH8"/>
<dbReference type="InterPro" id="IPR045357">
    <property type="entry name" value="Aminopeptidase_N-like_N"/>
</dbReference>
<name>A0A8F1SBH8_9BACT</name>
<feature type="compositionally biased region" description="Polar residues" evidence="1">
    <location>
        <begin position="53"/>
        <end position="65"/>
    </location>
</feature>